<dbReference type="SUPFAM" id="SSF53041">
    <property type="entry name" value="Resolvase-like"/>
    <property type="match status" value="1"/>
</dbReference>
<proteinExistence type="predicted"/>
<dbReference type="InterPro" id="IPR036162">
    <property type="entry name" value="Resolvase-like_N_sf"/>
</dbReference>
<sequence>MVAKRKKPTKFYATEELYNPRIDTSRDAYLYGRQSDKEQVVENIQSHISQTVRLLDYVKNTLGFKDDGTTGSVTLFVENEVVDSDGNVSIKDASGTWPIDRRPGLKAICNAIESPTSNVGVVIAEYVDRLFRDEDRIDSNIFIKLCRENDVFVHIESKRMTYNFANLQHAEMFRMEVQMAAAYIENHVRGTMHRRRSLAARSGMWAGMGSIPVGYITERNEEDPRYGKFIIYKPHAKIVHWLFVRFVKLGYDLVEFKRELQAMPYIFPAFESWVHPSDTSKCNLRVQNGGFSFCESTIEKILTNQVYIGIFKREGVTRVDNHPAIIEEDLFWSVYDRLRDFRPDGTPTNRVRRVVKYSQITYAERKPLFTFTSSDPKATVSYGRSAQWYHYKVRVYDGMSRETVVSAYADVVEDAIVAQLFERLQLQDIDIGDMEKKRAAIIEKNAKRKRRLEQSIEAIDEEIDTLTVNMGKIKTDVVVARLETQIEKLLGRKSEAEAELVQIAQSSQEIVLGTFEEELKDLEQSWHKHSFGLRKSLLKLLIKELKLDYVSPRFYRITIVWMYGNWGVETAFIDKGKGNKKWRSDDNKILRDMYRDKSQLEIMKALPQRSWRSILHQADHLGVREGTWKPKTIKNVNICLDDMAFLEKFGLTLEQFQDGNDVVWYFW</sequence>
<dbReference type="GO" id="GO:0003677">
    <property type="term" value="F:DNA binding"/>
    <property type="evidence" value="ECO:0007669"/>
    <property type="project" value="InterPro"/>
</dbReference>
<comment type="caution">
    <text evidence="3">The sequence shown here is derived from an EMBL/GenBank/DDBJ whole genome shotgun (WGS) entry which is preliminary data.</text>
</comment>
<dbReference type="Gene3D" id="3.90.1750.20">
    <property type="entry name" value="Putative Large Serine Recombinase, Chain B, Domain 2"/>
    <property type="match status" value="1"/>
</dbReference>
<dbReference type="Pfam" id="PF07508">
    <property type="entry name" value="Recombinase"/>
    <property type="match status" value="1"/>
</dbReference>
<dbReference type="EMBL" id="BIFQ01000002">
    <property type="protein sequence ID" value="GCE09533.1"/>
    <property type="molecule type" value="Genomic_DNA"/>
</dbReference>
<dbReference type="InterPro" id="IPR050639">
    <property type="entry name" value="SSR_resolvase"/>
</dbReference>
<dbReference type="PANTHER" id="PTHR30461:SF23">
    <property type="entry name" value="DNA RECOMBINASE-RELATED"/>
    <property type="match status" value="1"/>
</dbReference>
<keyword evidence="4" id="KW-1185">Reference proteome</keyword>
<dbReference type="GO" id="GO:0000150">
    <property type="term" value="F:DNA strand exchange activity"/>
    <property type="evidence" value="ECO:0007669"/>
    <property type="project" value="InterPro"/>
</dbReference>
<evidence type="ECO:0000256" key="1">
    <source>
        <dbReference type="SAM" id="Coils"/>
    </source>
</evidence>
<organism evidence="3 4">
    <name type="scientific">Dictyobacter aurantiacus</name>
    <dbReference type="NCBI Taxonomy" id="1936993"/>
    <lineage>
        <taxon>Bacteria</taxon>
        <taxon>Bacillati</taxon>
        <taxon>Chloroflexota</taxon>
        <taxon>Ktedonobacteria</taxon>
        <taxon>Ktedonobacterales</taxon>
        <taxon>Dictyobacteraceae</taxon>
        <taxon>Dictyobacter</taxon>
    </lineage>
</organism>
<dbReference type="InterPro" id="IPR038109">
    <property type="entry name" value="DNA_bind_recomb_sf"/>
</dbReference>
<evidence type="ECO:0000313" key="4">
    <source>
        <dbReference type="Proteomes" id="UP000287224"/>
    </source>
</evidence>
<dbReference type="OrthoDB" id="152591at2"/>
<keyword evidence="1" id="KW-0175">Coiled coil</keyword>
<feature type="domain" description="Resolvase/invertase-type recombinase catalytic" evidence="2">
    <location>
        <begin position="28"/>
        <end position="205"/>
    </location>
</feature>
<gene>
    <name evidence="3" type="ORF">KDAU_68620</name>
</gene>
<reference evidence="4" key="1">
    <citation type="submission" date="2018-12" db="EMBL/GenBank/DDBJ databases">
        <title>Tengunoibacter tsumagoiensis gen. nov., sp. nov., Dictyobacter kobayashii sp. nov., D. alpinus sp. nov., and D. joshuensis sp. nov. and description of Dictyobacteraceae fam. nov. within the order Ktedonobacterales isolated from Tengu-no-mugimeshi.</title>
        <authorList>
            <person name="Wang C.M."/>
            <person name="Zheng Y."/>
            <person name="Sakai Y."/>
            <person name="Toyoda A."/>
            <person name="Minakuchi Y."/>
            <person name="Abe K."/>
            <person name="Yokota A."/>
            <person name="Yabe S."/>
        </authorList>
    </citation>
    <scope>NUCLEOTIDE SEQUENCE [LARGE SCALE GENOMIC DNA]</scope>
    <source>
        <strain evidence="4">S-27</strain>
    </source>
</reference>
<protein>
    <recommendedName>
        <fullName evidence="2">Resolvase/invertase-type recombinase catalytic domain-containing protein</fullName>
    </recommendedName>
</protein>
<dbReference type="Proteomes" id="UP000287224">
    <property type="component" value="Unassembled WGS sequence"/>
</dbReference>
<dbReference type="Gene3D" id="3.40.50.1390">
    <property type="entry name" value="Resolvase, N-terminal catalytic domain"/>
    <property type="match status" value="1"/>
</dbReference>
<feature type="coiled-coil region" evidence="1">
    <location>
        <begin position="442"/>
        <end position="506"/>
    </location>
</feature>
<evidence type="ECO:0000313" key="3">
    <source>
        <dbReference type="EMBL" id="GCE09533.1"/>
    </source>
</evidence>
<dbReference type="PANTHER" id="PTHR30461">
    <property type="entry name" value="DNA-INVERTASE FROM LAMBDOID PROPHAGE"/>
    <property type="match status" value="1"/>
</dbReference>
<name>A0A401ZRR1_9CHLR</name>
<dbReference type="InterPro" id="IPR011109">
    <property type="entry name" value="DNA_bind_recombinase_dom"/>
</dbReference>
<dbReference type="AlphaFoldDB" id="A0A401ZRR1"/>
<dbReference type="SMART" id="SM00857">
    <property type="entry name" value="Resolvase"/>
    <property type="match status" value="1"/>
</dbReference>
<accession>A0A401ZRR1</accession>
<dbReference type="InterPro" id="IPR006119">
    <property type="entry name" value="Resolv_N"/>
</dbReference>
<evidence type="ECO:0000259" key="2">
    <source>
        <dbReference type="SMART" id="SM00857"/>
    </source>
</evidence>